<dbReference type="AlphaFoldDB" id="A0A348MJ14"/>
<dbReference type="InterPro" id="IPR042177">
    <property type="entry name" value="Cell/Rod_1"/>
</dbReference>
<dbReference type="Pfam" id="PF04085">
    <property type="entry name" value="MreC"/>
    <property type="match status" value="1"/>
</dbReference>
<comment type="similarity">
    <text evidence="1">Belongs to the MreC family.</text>
</comment>
<evidence type="ECO:0000313" key="6">
    <source>
        <dbReference type="EMBL" id="HAF07040.1"/>
    </source>
</evidence>
<dbReference type="InterPro" id="IPR007221">
    <property type="entry name" value="MreC"/>
</dbReference>
<dbReference type="InterPro" id="IPR055342">
    <property type="entry name" value="MreC_beta-barrel_core"/>
</dbReference>
<feature type="domain" description="Rod shape-determining protein MreC beta-barrel core" evidence="5">
    <location>
        <begin position="114"/>
        <end position="249"/>
    </location>
</feature>
<dbReference type="PANTHER" id="PTHR34138">
    <property type="entry name" value="CELL SHAPE-DETERMINING PROTEIN MREC"/>
    <property type="match status" value="1"/>
</dbReference>
<dbReference type="Proteomes" id="UP000262454">
    <property type="component" value="Unassembled WGS sequence"/>
</dbReference>
<evidence type="ECO:0000313" key="7">
    <source>
        <dbReference type="Proteomes" id="UP000262454"/>
    </source>
</evidence>
<organism evidence="6 7">
    <name type="scientific">candidate division WOR-3 bacterium</name>
    <dbReference type="NCBI Taxonomy" id="2052148"/>
    <lineage>
        <taxon>Bacteria</taxon>
        <taxon>Bacteria division WOR-3</taxon>
    </lineage>
</organism>
<evidence type="ECO:0000256" key="4">
    <source>
        <dbReference type="ARBA" id="ARBA00032089"/>
    </source>
</evidence>
<keyword evidence="3" id="KW-0133">Cell shape</keyword>
<evidence type="ECO:0000259" key="5">
    <source>
        <dbReference type="Pfam" id="PF04085"/>
    </source>
</evidence>
<evidence type="ECO:0000256" key="3">
    <source>
        <dbReference type="ARBA" id="ARBA00022960"/>
    </source>
</evidence>
<comment type="caution">
    <text evidence="6">The sequence shown here is derived from an EMBL/GenBank/DDBJ whole genome shotgun (WGS) entry which is preliminary data.</text>
</comment>
<dbReference type="InterPro" id="IPR042175">
    <property type="entry name" value="Cell/Rod_MreC_2"/>
</dbReference>
<reference evidence="6 7" key="1">
    <citation type="journal article" date="2018" name="Nat. Biotechnol.">
        <title>A standardized bacterial taxonomy based on genome phylogeny substantially revises the tree of life.</title>
        <authorList>
            <person name="Parks D.H."/>
            <person name="Chuvochina M."/>
            <person name="Waite D.W."/>
            <person name="Rinke C."/>
            <person name="Skarshewski A."/>
            <person name="Chaumeil P.A."/>
            <person name="Hugenholtz P."/>
        </authorList>
    </citation>
    <scope>NUCLEOTIDE SEQUENCE [LARGE SCALE GENOMIC DNA]</scope>
    <source>
        <strain evidence="6">UBA7921</strain>
    </source>
</reference>
<dbReference type="GO" id="GO:0008360">
    <property type="term" value="P:regulation of cell shape"/>
    <property type="evidence" value="ECO:0007669"/>
    <property type="project" value="UniProtKB-KW"/>
</dbReference>
<dbReference type="NCBIfam" id="TIGR00219">
    <property type="entry name" value="mreC"/>
    <property type="match status" value="1"/>
</dbReference>
<protein>
    <recommendedName>
        <fullName evidence="2">Cell shape-determining protein MreC</fullName>
    </recommendedName>
    <alternativeName>
        <fullName evidence="4">Cell shape protein MreC</fullName>
    </alternativeName>
</protein>
<dbReference type="GO" id="GO:0005886">
    <property type="term" value="C:plasma membrane"/>
    <property type="evidence" value="ECO:0007669"/>
    <property type="project" value="TreeGrafter"/>
</dbReference>
<dbReference type="PANTHER" id="PTHR34138:SF1">
    <property type="entry name" value="CELL SHAPE-DETERMINING PROTEIN MREC"/>
    <property type="match status" value="1"/>
</dbReference>
<sequence length="281" mass="33474">MNSRKKIFFFSLLFISFLLMILSNRFTFYSFKSVLLYPLKPFNFIVDYIGFTFQDRKIFREEMVTIFQKNLEINRLKFLEYENENLKNLLTIKNRFKEELIFSEVIGQDKLAGEFLTIDKGKVDGVEEGMPVLSLKGIVGKIVSVDKYSSVVETFNNSNFRVGVMDREKEQFMLCYFYRTGFLKVENVKYDSKLKIGDSIFTSGFGKIFPENIPVGKIIKIEVLEDGDFFYVVEPFENIFSIKYVFLIKMDKDFYRNRFERAKKRELTKFGWYTIYKRTFE</sequence>
<dbReference type="Gene3D" id="2.40.10.350">
    <property type="entry name" value="Rod shape-determining protein MreC, domain 2"/>
    <property type="match status" value="1"/>
</dbReference>
<evidence type="ECO:0000256" key="2">
    <source>
        <dbReference type="ARBA" id="ARBA00013855"/>
    </source>
</evidence>
<accession>A0A348MJ14</accession>
<dbReference type="EMBL" id="DMCX01000013">
    <property type="protein sequence ID" value="HAF07040.1"/>
    <property type="molecule type" value="Genomic_DNA"/>
</dbReference>
<gene>
    <name evidence="6" type="primary">mreC</name>
    <name evidence="6" type="ORF">DCG82_01385</name>
</gene>
<evidence type="ECO:0000256" key="1">
    <source>
        <dbReference type="ARBA" id="ARBA00009369"/>
    </source>
</evidence>
<dbReference type="Gene3D" id="2.40.10.340">
    <property type="entry name" value="Rod shape-determining protein MreC, domain 1"/>
    <property type="match status" value="1"/>
</dbReference>
<name>A0A348MJ14_UNCW3</name>
<proteinExistence type="inferred from homology"/>